<evidence type="ECO:0000256" key="1">
    <source>
        <dbReference type="SAM" id="SignalP"/>
    </source>
</evidence>
<dbReference type="AlphaFoldDB" id="Q5YR17"/>
<feature type="chain" id="PRO_5039118971" description="Phytase-like domain-containing protein" evidence="1">
    <location>
        <begin position="24"/>
        <end position="600"/>
    </location>
</feature>
<dbReference type="PROSITE" id="PS51257">
    <property type="entry name" value="PROKAR_LIPOPROTEIN"/>
    <property type="match status" value="1"/>
</dbReference>
<feature type="signal peptide" evidence="1">
    <location>
        <begin position="1"/>
        <end position="23"/>
    </location>
</feature>
<dbReference type="HOGENOM" id="CLU_454797_0_0_11"/>
<protein>
    <recommendedName>
        <fullName evidence="4">Phytase-like domain-containing protein</fullName>
    </recommendedName>
</protein>
<keyword evidence="1" id="KW-0732">Signal</keyword>
<dbReference type="Proteomes" id="UP000006820">
    <property type="component" value="Chromosome"/>
</dbReference>
<reference evidence="2 3" key="1">
    <citation type="journal article" date="2004" name="Proc. Natl. Acad. Sci. U.S.A.">
        <title>The complete genomic sequence of Nocardia farcinica IFM 10152.</title>
        <authorList>
            <person name="Ishikawa J."/>
            <person name="Yamashita A."/>
            <person name="Mikami Y."/>
            <person name="Hoshino Y."/>
            <person name="Kurita H."/>
            <person name="Hotta K."/>
            <person name="Shiba T."/>
            <person name="Hattori M."/>
        </authorList>
    </citation>
    <scope>NUCLEOTIDE SEQUENCE [LARGE SCALE GENOMIC DNA]</scope>
    <source>
        <strain evidence="2 3">IFM 10152</strain>
    </source>
</reference>
<sequence>MWGSRISHSIGTLALVVSCVAFGGDEHAAAIDHTYAAASSSELLVVRGAEIVARASISPLPWGGKTVMTNDRRHYARLSAVPGTAEQDEDGQVELITVSVADGRVVRRECPGCTSAAAIGPTEVVVTSTLGGGLFDTVGALLVFDAATEDAPSRLTPRPPGVNRVQQATEFVAAMGLVAGSDEAAFAIGYDQAATMAGMYRLDRFGGVRFEGLRRYYGFRDEDGRRWGLVDTTAAPVVLAESPVMGMAFASTYEADEPAREDEPPTDNVGCTRHTLIDIVDGTGDVRTLRIDDAVRAAGMDPSSVGTVISRLWQSPDGILRGVVRVRGCDPKADAPSYWDLVVDGRGVRLLGQRQPVSRFGSGAAAVTVSEGFVQGERPFAVRTGDEAEWGEFLEITGTAMGLRETSPLNRALPLPETVGDRTRLSTVRPVDNTRKLRAEYDVQRRIDGACRDSRHRVARVLLECTTAEGTHELCWAGQPSNTAYCLDDVTGRSVVEVRSRSGRGVGVVGASDVVGDGVVRIPLALRLIDGRTCALDSHVPPDAHDHTYTCIDGSQVLDNQNSGPTAFVADGTLFTASHRALDGTLTDIPITELFLVQSN</sequence>
<dbReference type="KEGG" id="nfa:NFA_45230"/>
<gene>
    <name evidence="2" type="ordered locus">NFA_45230</name>
</gene>
<proteinExistence type="predicted"/>
<evidence type="ECO:0008006" key="4">
    <source>
        <dbReference type="Google" id="ProtNLM"/>
    </source>
</evidence>
<keyword evidence="3" id="KW-1185">Reference proteome</keyword>
<organism evidence="2 3">
    <name type="scientific">Nocardia farcinica (strain IFM 10152)</name>
    <dbReference type="NCBI Taxonomy" id="247156"/>
    <lineage>
        <taxon>Bacteria</taxon>
        <taxon>Bacillati</taxon>
        <taxon>Actinomycetota</taxon>
        <taxon>Actinomycetes</taxon>
        <taxon>Mycobacteriales</taxon>
        <taxon>Nocardiaceae</taxon>
        <taxon>Nocardia</taxon>
    </lineage>
</organism>
<accession>Q5YR17</accession>
<name>Q5YR17_NOCFA</name>
<evidence type="ECO:0000313" key="2">
    <source>
        <dbReference type="EMBL" id="BAD59374.1"/>
    </source>
</evidence>
<dbReference type="STRING" id="247156.NFA_45230"/>
<dbReference type="EMBL" id="AP006618">
    <property type="protein sequence ID" value="BAD59374.1"/>
    <property type="molecule type" value="Genomic_DNA"/>
</dbReference>
<evidence type="ECO:0000313" key="3">
    <source>
        <dbReference type="Proteomes" id="UP000006820"/>
    </source>
</evidence>